<evidence type="ECO:0000256" key="1">
    <source>
        <dbReference type="SAM" id="Phobius"/>
    </source>
</evidence>
<keyword evidence="1" id="KW-1133">Transmembrane helix</keyword>
<reference evidence="2 3" key="1">
    <citation type="journal article" date="2024" name="Plant J.">
        <title>Genome sequences and population genomics reveal climatic adaptation and genomic divergence between two closely related sweetgum species.</title>
        <authorList>
            <person name="Xu W.Q."/>
            <person name="Ren C.Q."/>
            <person name="Zhang X.Y."/>
            <person name="Comes H.P."/>
            <person name="Liu X.H."/>
            <person name="Li Y.G."/>
            <person name="Kettle C.J."/>
            <person name="Jalonen R."/>
            <person name="Gaisberger H."/>
            <person name="Ma Y.Z."/>
            <person name="Qiu Y.X."/>
        </authorList>
    </citation>
    <scope>NUCLEOTIDE SEQUENCE [LARGE SCALE GENOMIC DNA]</scope>
    <source>
        <strain evidence="2">Hangzhou</strain>
    </source>
</reference>
<feature type="transmembrane region" description="Helical" evidence="1">
    <location>
        <begin position="230"/>
        <end position="248"/>
    </location>
</feature>
<dbReference type="Proteomes" id="UP001415857">
    <property type="component" value="Unassembled WGS sequence"/>
</dbReference>
<keyword evidence="1" id="KW-0812">Transmembrane</keyword>
<evidence type="ECO:0000313" key="2">
    <source>
        <dbReference type="EMBL" id="KAK9280760.1"/>
    </source>
</evidence>
<keyword evidence="3" id="KW-1185">Reference proteome</keyword>
<dbReference type="EMBL" id="JBBPBK010000007">
    <property type="protein sequence ID" value="KAK9280760.1"/>
    <property type="molecule type" value="Genomic_DNA"/>
</dbReference>
<accession>A0AAP0RRB7</accession>
<name>A0AAP0RRB7_LIQFO</name>
<organism evidence="2 3">
    <name type="scientific">Liquidambar formosana</name>
    <name type="common">Formosan gum</name>
    <dbReference type="NCBI Taxonomy" id="63359"/>
    <lineage>
        <taxon>Eukaryota</taxon>
        <taxon>Viridiplantae</taxon>
        <taxon>Streptophyta</taxon>
        <taxon>Embryophyta</taxon>
        <taxon>Tracheophyta</taxon>
        <taxon>Spermatophyta</taxon>
        <taxon>Magnoliopsida</taxon>
        <taxon>eudicotyledons</taxon>
        <taxon>Gunneridae</taxon>
        <taxon>Pentapetalae</taxon>
        <taxon>Saxifragales</taxon>
        <taxon>Altingiaceae</taxon>
        <taxon>Liquidambar</taxon>
    </lineage>
</organism>
<evidence type="ECO:0008006" key="4">
    <source>
        <dbReference type="Google" id="ProtNLM"/>
    </source>
</evidence>
<protein>
    <recommendedName>
        <fullName evidence="4">Protein PLANT CADMIUM RESISTANCE 8</fullName>
    </recommendedName>
</protein>
<dbReference type="AlphaFoldDB" id="A0AAP0RRB7"/>
<dbReference type="PANTHER" id="PTHR15907">
    <property type="entry name" value="DUF614 FAMILY PROTEIN-RELATED"/>
    <property type="match status" value="1"/>
</dbReference>
<gene>
    <name evidence="2" type="ORF">L1049_003648</name>
</gene>
<sequence length="326" mass="36416">MGRIKTTELDGTAQAVQQLAQPSATIAQHEEHAGTNHGLPQYHSDVGVVHDFVIGRPWATGFFDCQEDLKNAIMTAFFPCVTFGQIAEVLDGGEMTCPLGSFIYLLMMPALCSQWIMGSKYRAKLRKKIETTQLNGSAQAMPQLAPPAVTIIQPQVDDCSTNGFLQDQTVETTRGIVVNNLIVGRPWTTGLYDCHEHPVNAIMTAFFPCVTFGQISEILDEGQTTCPLRSLFYVLMMPIACSQLLFFGSRYRRKLRMKYDLVEAPYEDKISHIFCPFCSLCQEFRELKNMGLDPALGWNGILAREQARETKNQQVQVPPPNQAMVQ</sequence>
<dbReference type="Pfam" id="PF04749">
    <property type="entry name" value="PLAC8"/>
    <property type="match status" value="2"/>
</dbReference>
<keyword evidence="1" id="KW-0472">Membrane</keyword>
<proteinExistence type="predicted"/>
<comment type="caution">
    <text evidence="2">The sequence shown here is derived from an EMBL/GenBank/DDBJ whole genome shotgun (WGS) entry which is preliminary data.</text>
</comment>
<dbReference type="NCBIfam" id="TIGR01571">
    <property type="entry name" value="A_thal_Cys_rich"/>
    <property type="match status" value="2"/>
</dbReference>
<evidence type="ECO:0000313" key="3">
    <source>
        <dbReference type="Proteomes" id="UP001415857"/>
    </source>
</evidence>
<dbReference type="InterPro" id="IPR006461">
    <property type="entry name" value="PLAC_motif_containing"/>
</dbReference>